<accession>A0ABS0WLU4</accession>
<sequence length="140" mass="16416">MNRKIIFLKIFALVITSFTSCDIMEGNTKPKEKQWVYIELSTISKTDTTDYFLYGQINKSIINKINDNEGAKGLFVLSNARFTNDDELLELYEDRQLSGELVFKIQDIEEIKFYNDDPVKLFDINELHESAKKLRNKNYN</sequence>
<evidence type="ECO:0000313" key="2">
    <source>
        <dbReference type="Proteomes" id="UP000623301"/>
    </source>
</evidence>
<gene>
    <name evidence="1" type="ORF">JBL43_01635</name>
</gene>
<evidence type="ECO:0008006" key="3">
    <source>
        <dbReference type="Google" id="ProtNLM"/>
    </source>
</evidence>
<evidence type="ECO:0000313" key="1">
    <source>
        <dbReference type="EMBL" id="MBJ2172919.1"/>
    </source>
</evidence>
<proteinExistence type="predicted"/>
<dbReference type="RefSeq" id="WP_198839741.1">
    <property type="nucleotide sequence ID" value="NZ_JAEHFJ010000001.1"/>
</dbReference>
<organism evidence="1 2">
    <name type="scientific">Aureibaculum flavum</name>
    <dbReference type="NCBI Taxonomy" id="2795986"/>
    <lineage>
        <taxon>Bacteria</taxon>
        <taxon>Pseudomonadati</taxon>
        <taxon>Bacteroidota</taxon>
        <taxon>Flavobacteriia</taxon>
        <taxon>Flavobacteriales</taxon>
        <taxon>Flavobacteriaceae</taxon>
        <taxon>Aureibaculum</taxon>
    </lineage>
</organism>
<name>A0ABS0WLU4_9FLAO</name>
<reference evidence="1 2" key="1">
    <citation type="submission" date="2020-12" db="EMBL/GenBank/DDBJ databases">
        <title>Aureibaculum luteum sp. nov. and Aureibaculum flavum sp. nov., novel members of the family Flavobacteriaceae isolated from Antarctic intertidal sediments.</title>
        <authorList>
            <person name="He X."/>
            <person name="Zhang X."/>
        </authorList>
    </citation>
    <scope>NUCLEOTIDE SEQUENCE [LARGE SCALE GENOMIC DNA]</scope>
    <source>
        <strain evidence="1 2">A20</strain>
    </source>
</reference>
<dbReference type="EMBL" id="JAEHFJ010000001">
    <property type="protein sequence ID" value="MBJ2172919.1"/>
    <property type="molecule type" value="Genomic_DNA"/>
</dbReference>
<keyword evidence="2" id="KW-1185">Reference proteome</keyword>
<dbReference type="PROSITE" id="PS51257">
    <property type="entry name" value="PROKAR_LIPOPROTEIN"/>
    <property type="match status" value="1"/>
</dbReference>
<protein>
    <recommendedName>
        <fullName evidence="3">Lipoprotein</fullName>
    </recommendedName>
</protein>
<dbReference type="Proteomes" id="UP000623301">
    <property type="component" value="Unassembled WGS sequence"/>
</dbReference>
<comment type="caution">
    <text evidence="1">The sequence shown here is derived from an EMBL/GenBank/DDBJ whole genome shotgun (WGS) entry which is preliminary data.</text>
</comment>